<evidence type="ECO:0000256" key="2">
    <source>
        <dbReference type="SAM" id="MobiDB-lite"/>
    </source>
</evidence>
<comment type="caution">
    <text evidence="4">The sequence shown here is derived from an EMBL/GenBank/DDBJ whole genome shotgun (WGS) entry which is preliminary data.</text>
</comment>
<sequence>MDVANLLSHDPPRPAPPLQAAETLQHEPQRAHQYPTRHSVMSNNITLDTQRYSTPPTSQSYGNNLQNVPITYNLSPVSPSPKNITFKLFDSGSNQIARLPMRVQIWAHDTTDSIVSTAKNFFGLYEEAVKGLSFEDERGNTLIARYENFQNNMIVYVRVVPNFSPVWQPHGQNHASASPINAQRMSQLSEGFHMLPPQSAPAQILDYGQPISRPASRIARKQSVSPRPGRSRRSVSAQKARSRSGMMSREGSFQGYPNDIHSDAMKGYSSSDGEGGSVTSSRKARSEQLASAEISLDNILEGNRRKRAKFESSELPLFVPPQVPAANSISSISPQRRSNGQDNASPFARPTQRTFTWSQPLPSPQGYGFGEHTYGIVAQSKFPATAPPVAQHGRRLRDRTNAPSLSARSSTGMVPRAQGFGILPTPDPTIASCISDEDVALQLMRLGDASNLSHGRTSASTLDDTLSGRADAASSATSDSEEEEEIEKPSLPTHQAHNKFEAGTANQLSMSRQYHKHHDDGLPSTDSIEPSDDEVDEDYAYDDKRDGHFKSDPDDVVTEHGHGPKSRLPGSKQRNVSKASSISSFKNNSRVSKSKTSGHSKKVKTSSLSNATKVPPSPASMPTQSRKTSSASIVKFQHQGEEDLSSKPRCQRCRKSKKGCDRQRPCQRCKDAGIGADGCISEDEGNGRKGRFGRHMGVTVKKEGQDFAANNETEEAGAILGGMAASQEKSKKRKR</sequence>
<feature type="compositionally biased region" description="Basic and acidic residues" evidence="2">
    <location>
        <begin position="658"/>
        <end position="667"/>
    </location>
</feature>
<organism evidence="4 5">
    <name type="scientific">Lepraria neglecta</name>
    <dbReference type="NCBI Taxonomy" id="209136"/>
    <lineage>
        <taxon>Eukaryota</taxon>
        <taxon>Fungi</taxon>
        <taxon>Dikarya</taxon>
        <taxon>Ascomycota</taxon>
        <taxon>Pezizomycotina</taxon>
        <taxon>Lecanoromycetes</taxon>
        <taxon>OSLEUM clade</taxon>
        <taxon>Lecanoromycetidae</taxon>
        <taxon>Lecanorales</taxon>
        <taxon>Lecanorineae</taxon>
        <taxon>Stereocaulaceae</taxon>
        <taxon>Lepraria</taxon>
    </lineage>
</organism>
<dbReference type="CDD" id="cd00067">
    <property type="entry name" value="GAL4"/>
    <property type="match status" value="1"/>
</dbReference>
<feature type="compositionally biased region" description="Polar residues" evidence="2">
    <location>
        <begin position="620"/>
        <end position="632"/>
    </location>
</feature>
<feature type="region of interest" description="Disordered" evidence="2">
    <location>
        <begin position="215"/>
        <end position="289"/>
    </location>
</feature>
<feature type="compositionally biased region" description="Polar residues" evidence="2">
    <location>
        <begin position="451"/>
        <end position="464"/>
    </location>
</feature>
<name>A0AAD9Z9K6_9LECA</name>
<feature type="compositionally biased region" description="Acidic residues" evidence="2">
    <location>
        <begin position="529"/>
        <end position="540"/>
    </location>
</feature>
<dbReference type="GO" id="GO:0000981">
    <property type="term" value="F:DNA-binding transcription factor activity, RNA polymerase II-specific"/>
    <property type="evidence" value="ECO:0007669"/>
    <property type="project" value="InterPro"/>
</dbReference>
<gene>
    <name evidence="4" type="ORF">OEA41_001413</name>
</gene>
<feature type="region of interest" description="Disordered" evidence="2">
    <location>
        <begin position="326"/>
        <end position="359"/>
    </location>
</feature>
<dbReference type="PROSITE" id="PS50048">
    <property type="entry name" value="ZN2_CY6_FUNGAL_2"/>
    <property type="match status" value="1"/>
</dbReference>
<evidence type="ECO:0000259" key="3">
    <source>
        <dbReference type="PROSITE" id="PS50048"/>
    </source>
</evidence>
<dbReference type="InterPro" id="IPR001138">
    <property type="entry name" value="Zn2Cys6_DnaBD"/>
</dbReference>
<dbReference type="EMBL" id="JASNWA010000006">
    <property type="protein sequence ID" value="KAK3174169.1"/>
    <property type="molecule type" value="Genomic_DNA"/>
</dbReference>
<feature type="compositionally biased region" description="Polar residues" evidence="2">
    <location>
        <begin position="326"/>
        <end position="344"/>
    </location>
</feature>
<feature type="compositionally biased region" description="Basic residues" evidence="2">
    <location>
        <begin position="592"/>
        <end position="604"/>
    </location>
</feature>
<dbReference type="AlphaFoldDB" id="A0AAD9Z9K6"/>
<keyword evidence="1" id="KW-0539">Nucleus</keyword>
<evidence type="ECO:0000313" key="5">
    <source>
        <dbReference type="Proteomes" id="UP001276659"/>
    </source>
</evidence>
<dbReference type="Proteomes" id="UP001276659">
    <property type="component" value="Unassembled WGS sequence"/>
</dbReference>
<accession>A0AAD9Z9K6</accession>
<dbReference type="GO" id="GO:0008270">
    <property type="term" value="F:zinc ion binding"/>
    <property type="evidence" value="ECO:0007669"/>
    <property type="project" value="InterPro"/>
</dbReference>
<proteinExistence type="predicted"/>
<protein>
    <recommendedName>
        <fullName evidence="3">Zn(2)-C6 fungal-type domain-containing protein</fullName>
    </recommendedName>
</protein>
<feature type="compositionally biased region" description="Low complexity" evidence="2">
    <location>
        <begin position="243"/>
        <end position="252"/>
    </location>
</feature>
<feature type="region of interest" description="Disordered" evidence="2">
    <location>
        <begin position="386"/>
        <end position="413"/>
    </location>
</feature>
<evidence type="ECO:0000313" key="4">
    <source>
        <dbReference type="EMBL" id="KAK3174169.1"/>
    </source>
</evidence>
<feature type="compositionally biased region" description="Basic and acidic residues" evidence="2">
    <location>
        <begin position="541"/>
        <end position="562"/>
    </location>
</feature>
<feature type="domain" description="Zn(2)-C6 fungal-type" evidence="3">
    <location>
        <begin position="649"/>
        <end position="681"/>
    </location>
</feature>
<evidence type="ECO:0000256" key="1">
    <source>
        <dbReference type="ARBA" id="ARBA00023242"/>
    </source>
</evidence>
<feature type="compositionally biased region" description="Polar residues" evidence="2">
    <location>
        <begin position="401"/>
        <end position="412"/>
    </location>
</feature>
<feature type="region of interest" description="Disordered" evidence="2">
    <location>
        <begin position="714"/>
        <end position="735"/>
    </location>
</feature>
<feature type="compositionally biased region" description="Polar residues" evidence="2">
    <location>
        <begin position="572"/>
        <end position="591"/>
    </location>
</feature>
<feature type="region of interest" description="Disordered" evidence="2">
    <location>
        <begin position="451"/>
        <end position="498"/>
    </location>
</feature>
<feature type="region of interest" description="Disordered" evidence="2">
    <location>
        <begin position="511"/>
        <end position="667"/>
    </location>
</feature>
<feature type="compositionally biased region" description="Polar residues" evidence="2">
    <location>
        <begin position="268"/>
        <end position="281"/>
    </location>
</feature>
<keyword evidence="5" id="KW-1185">Reference proteome</keyword>
<reference evidence="4" key="1">
    <citation type="submission" date="2022-11" db="EMBL/GenBank/DDBJ databases">
        <title>Chromosomal genome sequence assembly and mating type (MAT) locus characterization of the leprose asexual lichenized fungus Lepraria neglecta (Nyl.) Erichsen.</title>
        <authorList>
            <person name="Allen J.L."/>
            <person name="Pfeffer B."/>
        </authorList>
    </citation>
    <scope>NUCLEOTIDE SEQUENCE</scope>
    <source>
        <strain evidence="4">Allen 5258</strain>
    </source>
</reference>
<dbReference type="SMART" id="SM00066">
    <property type="entry name" value="GAL4"/>
    <property type="match status" value="1"/>
</dbReference>
<feature type="region of interest" description="Disordered" evidence="2">
    <location>
        <begin position="1"/>
        <end position="36"/>
    </location>
</feature>